<dbReference type="GO" id="GO:0005506">
    <property type="term" value="F:iron ion binding"/>
    <property type="evidence" value="ECO:0007669"/>
    <property type="project" value="InterPro"/>
</dbReference>
<evidence type="ECO:0000256" key="2">
    <source>
        <dbReference type="ARBA" id="ARBA00004174"/>
    </source>
</evidence>
<dbReference type="SUPFAM" id="SSF48264">
    <property type="entry name" value="Cytochrome P450"/>
    <property type="match status" value="1"/>
</dbReference>
<dbReference type="AlphaFoldDB" id="A0A1Y3BGE9"/>
<evidence type="ECO:0000313" key="15">
    <source>
        <dbReference type="EMBL" id="OTF80009.1"/>
    </source>
</evidence>
<keyword evidence="11 14" id="KW-0503">Monooxygenase</keyword>
<keyword evidence="6 13" id="KW-0479">Metal-binding</keyword>
<evidence type="ECO:0000256" key="1">
    <source>
        <dbReference type="ARBA" id="ARBA00001971"/>
    </source>
</evidence>
<comment type="subcellular location">
    <subcellularLocation>
        <location evidence="3">Endoplasmic reticulum membrane</location>
        <topology evidence="3">Peripheral membrane protein</topology>
    </subcellularLocation>
    <subcellularLocation>
        <location evidence="2">Microsome membrane</location>
        <topology evidence="2">Peripheral membrane protein</topology>
    </subcellularLocation>
</comment>
<gene>
    <name evidence="15" type="ORF">BLA29_007792</name>
</gene>
<dbReference type="PROSITE" id="PS00086">
    <property type="entry name" value="CYTOCHROME_P450"/>
    <property type="match status" value="1"/>
</dbReference>
<evidence type="ECO:0000256" key="10">
    <source>
        <dbReference type="ARBA" id="ARBA00023004"/>
    </source>
</evidence>
<dbReference type="GO" id="GO:0004497">
    <property type="term" value="F:monooxygenase activity"/>
    <property type="evidence" value="ECO:0007669"/>
    <property type="project" value="UniProtKB-KW"/>
</dbReference>
<dbReference type="PRINTS" id="PR00385">
    <property type="entry name" value="P450"/>
</dbReference>
<evidence type="ECO:0000256" key="14">
    <source>
        <dbReference type="RuleBase" id="RU000461"/>
    </source>
</evidence>
<dbReference type="PRINTS" id="PR00463">
    <property type="entry name" value="EP450I"/>
</dbReference>
<dbReference type="GO" id="GO:0020037">
    <property type="term" value="F:heme binding"/>
    <property type="evidence" value="ECO:0007669"/>
    <property type="project" value="InterPro"/>
</dbReference>
<dbReference type="GO" id="GO:0016705">
    <property type="term" value="F:oxidoreductase activity, acting on paired donors, with incorporation or reduction of molecular oxygen"/>
    <property type="evidence" value="ECO:0007669"/>
    <property type="project" value="InterPro"/>
</dbReference>
<accession>A0A1Y3BGE9</accession>
<keyword evidence="10 13" id="KW-0408">Iron</keyword>
<evidence type="ECO:0000313" key="16">
    <source>
        <dbReference type="Proteomes" id="UP000194236"/>
    </source>
</evidence>
<sequence length="313" mass="36593">DGISRVLLPQWLIDILRKIRAPFFRSSSNNFFSDTSYHLIRQRRNNPNIKFDDMLQLMIKAEHKSDKLHEEDDKFDMHHVNVGNEEKQQEERILNDIIGSKYLSEEEIVAQCLVFFLAGYETTASTLTFCLYELAINPEIQDRLYEEVRSVLDKGEPLDYEHVMRLPYIDAVISETLRHHSPASTLTRIASEPYHLPECNYTLQKGEMIRIPTFAIHHNPKYYPDPDRFDPERFMPENRHKIVPYTYLPFGGGPRNCIGMRFALSEAKLGLARMISQFSFFKSPDTVDELRIMNSFVLLKTVPVHVGVRRRSK</sequence>
<keyword evidence="9 14" id="KW-0560">Oxidoreductase</keyword>
<dbReference type="FunFam" id="1.10.630.10:FF:000182">
    <property type="entry name" value="Cytochrome P450 3A4"/>
    <property type="match status" value="1"/>
</dbReference>
<dbReference type="InterPro" id="IPR050476">
    <property type="entry name" value="Insect_CytP450_Detox"/>
</dbReference>
<evidence type="ECO:0000256" key="7">
    <source>
        <dbReference type="ARBA" id="ARBA00022824"/>
    </source>
</evidence>
<dbReference type="InterPro" id="IPR017972">
    <property type="entry name" value="Cyt_P450_CS"/>
</dbReference>
<dbReference type="Proteomes" id="UP000194236">
    <property type="component" value="Unassembled WGS sequence"/>
</dbReference>
<comment type="caution">
    <text evidence="15">The sequence shown here is derived from an EMBL/GenBank/DDBJ whole genome shotgun (WGS) entry which is preliminary data.</text>
</comment>
<dbReference type="InterPro" id="IPR001128">
    <property type="entry name" value="Cyt_P450"/>
</dbReference>
<keyword evidence="16" id="KW-1185">Reference proteome</keyword>
<keyword evidence="5 13" id="KW-0349">Heme</keyword>
<dbReference type="PANTHER" id="PTHR24292:SF54">
    <property type="entry name" value="CYP9F3-RELATED"/>
    <property type="match status" value="1"/>
</dbReference>
<evidence type="ECO:0000256" key="11">
    <source>
        <dbReference type="ARBA" id="ARBA00023033"/>
    </source>
</evidence>
<dbReference type="InterPro" id="IPR036396">
    <property type="entry name" value="Cyt_P450_sf"/>
</dbReference>
<evidence type="ECO:0000256" key="13">
    <source>
        <dbReference type="PIRSR" id="PIRSR602401-1"/>
    </source>
</evidence>
<evidence type="ECO:0000256" key="6">
    <source>
        <dbReference type="ARBA" id="ARBA00022723"/>
    </source>
</evidence>
<comment type="cofactor">
    <cofactor evidence="1 13">
        <name>heme</name>
        <dbReference type="ChEBI" id="CHEBI:30413"/>
    </cofactor>
</comment>
<evidence type="ECO:0000256" key="8">
    <source>
        <dbReference type="ARBA" id="ARBA00022848"/>
    </source>
</evidence>
<dbReference type="InterPro" id="IPR002401">
    <property type="entry name" value="Cyt_P450_E_grp-I"/>
</dbReference>
<proteinExistence type="inferred from homology"/>
<keyword evidence="7" id="KW-0256">Endoplasmic reticulum</keyword>
<name>A0A1Y3BGE9_EURMA</name>
<comment type="similarity">
    <text evidence="4 14">Belongs to the cytochrome P450 family.</text>
</comment>
<protein>
    <submittedName>
        <fullName evidence="15">Cytochrome P450-like protein</fullName>
    </submittedName>
</protein>
<dbReference type="Pfam" id="PF00067">
    <property type="entry name" value="p450"/>
    <property type="match status" value="1"/>
</dbReference>
<dbReference type="OrthoDB" id="7779621at2759"/>
<evidence type="ECO:0000256" key="5">
    <source>
        <dbReference type="ARBA" id="ARBA00022617"/>
    </source>
</evidence>
<dbReference type="EMBL" id="MUJZ01020346">
    <property type="protein sequence ID" value="OTF80009.1"/>
    <property type="molecule type" value="Genomic_DNA"/>
</dbReference>
<organism evidence="15 16">
    <name type="scientific">Euroglyphus maynei</name>
    <name type="common">Mayne's house dust mite</name>
    <dbReference type="NCBI Taxonomy" id="6958"/>
    <lineage>
        <taxon>Eukaryota</taxon>
        <taxon>Metazoa</taxon>
        <taxon>Ecdysozoa</taxon>
        <taxon>Arthropoda</taxon>
        <taxon>Chelicerata</taxon>
        <taxon>Arachnida</taxon>
        <taxon>Acari</taxon>
        <taxon>Acariformes</taxon>
        <taxon>Sarcoptiformes</taxon>
        <taxon>Astigmata</taxon>
        <taxon>Psoroptidia</taxon>
        <taxon>Analgoidea</taxon>
        <taxon>Pyroglyphidae</taxon>
        <taxon>Pyroglyphinae</taxon>
        <taxon>Euroglyphus</taxon>
    </lineage>
</organism>
<feature type="binding site" description="axial binding residue" evidence="13">
    <location>
        <position position="257"/>
    </location>
    <ligand>
        <name>heme</name>
        <dbReference type="ChEBI" id="CHEBI:30413"/>
    </ligand>
    <ligandPart>
        <name>Fe</name>
        <dbReference type="ChEBI" id="CHEBI:18248"/>
    </ligandPart>
</feature>
<reference evidence="15 16" key="1">
    <citation type="submission" date="2017-03" db="EMBL/GenBank/DDBJ databases">
        <title>Genome Survey of Euroglyphus maynei.</title>
        <authorList>
            <person name="Arlian L.G."/>
            <person name="Morgan M.S."/>
            <person name="Rider S.D."/>
        </authorList>
    </citation>
    <scope>NUCLEOTIDE SEQUENCE [LARGE SCALE GENOMIC DNA]</scope>
    <source>
        <strain evidence="15">Arlian Lab</strain>
        <tissue evidence="15">Whole body</tissue>
    </source>
</reference>
<evidence type="ECO:0000256" key="4">
    <source>
        <dbReference type="ARBA" id="ARBA00010617"/>
    </source>
</evidence>
<evidence type="ECO:0000256" key="12">
    <source>
        <dbReference type="ARBA" id="ARBA00023136"/>
    </source>
</evidence>
<dbReference type="PANTHER" id="PTHR24292">
    <property type="entry name" value="CYTOCHROME P450"/>
    <property type="match status" value="1"/>
</dbReference>
<feature type="non-terminal residue" evidence="15">
    <location>
        <position position="1"/>
    </location>
</feature>
<keyword evidence="8" id="KW-0492">Microsome</keyword>
<dbReference type="Gene3D" id="1.10.630.10">
    <property type="entry name" value="Cytochrome P450"/>
    <property type="match status" value="1"/>
</dbReference>
<evidence type="ECO:0000256" key="3">
    <source>
        <dbReference type="ARBA" id="ARBA00004406"/>
    </source>
</evidence>
<dbReference type="GO" id="GO:0005789">
    <property type="term" value="C:endoplasmic reticulum membrane"/>
    <property type="evidence" value="ECO:0007669"/>
    <property type="project" value="UniProtKB-SubCell"/>
</dbReference>
<evidence type="ECO:0000256" key="9">
    <source>
        <dbReference type="ARBA" id="ARBA00023002"/>
    </source>
</evidence>
<keyword evidence="12" id="KW-0472">Membrane</keyword>